<organism evidence="2 3">
    <name type="scientific">Methanohalobium evestigatum (strain ATCC BAA-1072 / DSM 3721 / NBRC 107634 / OCM 161 / Z-7303)</name>
    <dbReference type="NCBI Taxonomy" id="644295"/>
    <lineage>
        <taxon>Archaea</taxon>
        <taxon>Methanobacteriati</taxon>
        <taxon>Methanobacteriota</taxon>
        <taxon>Stenosarchaea group</taxon>
        <taxon>Methanomicrobia</taxon>
        <taxon>Methanosarcinales</taxon>
        <taxon>Methanosarcinaceae</taxon>
        <taxon>Methanohalobium</taxon>
    </lineage>
</organism>
<keyword evidence="1" id="KW-1133">Transmembrane helix</keyword>
<accession>D7EB47</accession>
<protein>
    <submittedName>
        <fullName evidence="2">Uncharacterized protein</fullName>
    </submittedName>
</protein>
<proteinExistence type="predicted"/>
<keyword evidence="1" id="KW-0472">Membrane</keyword>
<gene>
    <name evidence="2" type="ordered locus">Metev_1726</name>
</gene>
<feature type="transmembrane region" description="Helical" evidence="1">
    <location>
        <begin position="6"/>
        <end position="25"/>
    </location>
</feature>
<name>D7EB47_METEZ</name>
<evidence type="ECO:0000256" key="1">
    <source>
        <dbReference type="SAM" id="Phobius"/>
    </source>
</evidence>
<reference evidence="2 3" key="1">
    <citation type="submission" date="2010-06" db="EMBL/GenBank/DDBJ databases">
        <title>Complete sequence chromosome of Methanohalobium evestigatum Z-7303.</title>
        <authorList>
            <consortium name="US DOE Joint Genome Institute"/>
            <person name="Lucas S."/>
            <person name="Copeland A."/>
            <person name="Lapidus A."/>
            <person name="Cheng J.-F."/>
            <person name="Bruce D."/>
            <person name="Goodwin L."/>
            <person name="Pitluck S."/>
            <person name="Saunders E."/>
            <person name="Detter J.C."/>
            <person name="Han C."/>
            <person name="Tapia R."/>
            <person name="Land M."/>
            <person name="Hauser L."/>
            <person name="Kyrpides N."/>
            <person name="Mikhailova N."/>
            <person name="Sieprawska-Lupa M."/>
            <person name="Whitman W.B."/>
            <person name="Anderson I."/>
            <person name="Woyke T."/>
        </authorList>
    </citation>
    <scope>NUCLEOTIDE SEQUENCE [LARGE SCALE GENOMIC DNA]</scope>
    <source>
        <strain evidence="3">ATCC BAA-1072 / DSM 3721 / NBRC 107634 / OCM 161 / Z-7303</strain>
    </source>
</reference>
<dbReference type="HOGENOM" id="CLU_3094089_0_0_2"/>
<sequence precursor="true">MDILIAFTIGIIIFLVVVAFTAAFLKMGFELKQNTTPSQEYRTDDETDKSR</sequence>
<evidence type="ECO:0000313" key="2">
    <source>
        <dbReference type="EMBL" id="ADI74564.1"/>
    </source>
</evidence>
<dbReference type="Proteomes" id="UP000000391">
    <property type="component" value="Chromosome"/>
</dbReference>
<dbReference type="GeneID" id="43316981"/>
<dbReference type="AlphaFoldDB" id="D7EB47"/>
<keyword evidence="1" id="KW-0812">Transmembrane</keyword>
<keyword evidence="3" id="KW-1185">Reference proteome</keyword>
<dbReference type="EMBL" id="CP002069">
    <property type="protein sequence ID" value="ADI74564.1"/>
    <property type="molecule type" value="Genomic_DNA"/>
</dbReference>
<dbReference type="RefSeq" id="WP_013195129.1">
    <property type="nucleotide sequence ID" value="NC_014253.1"/>
</dbReference>
<evidence type="ECO:0000313" key="3">
    <source>
        <dbReference type="Proteomes" id="UP000000391"/>
    </source>
</evidence>
<dbReference type="KEGG" id="mev:Metev_1726"/>
<dbReference type="STRING" id="644295.Metev_1726"/>